<reference evidence="8 9" key="1">
    <citation type="journal article" date="2020" name="ISME J.">
        <title>Uncovering the hidden diversity of litter-decomposition mechanisms in mushroom-forming fungi.</title>
        <authorList>
            <person name="Floudas D."/>
            <person name="Bentzer J."/>
            <person name="Ahren D."/>
            <person name="Johansson T."/>
            <person name="Persson P."/>
            <person name="Tunlid A."/>
        </authorList>
    </citation>
    <scope>NUCLEOTIDE SEQUENCE [LARGE SCALE GENOMIC DNA]</scope>
    <source>
        <strain evidence="8 9">CBS 175.51</strain>
    </source>
</reference>
<organism evidence="8 9">
    <name type="scientific">Ephemerocybe angulata</name>
    <dbReference type="NCBI Taxonomy" id="980116"/>
    <lineage>
        <taxon>Eukaryota</taxon>
        <taxon>Fungi</taxon>
        <taxon>Dikarya</taxon>
        <taxon>Basidiomycota</taxon>
        <taxon>Agaricomycotina</taxon>
        <taxon>Agaricomycetes</taxon>
        <taxon>Agaricomycetidae</taxon>
        <taxon>Agaricales</taxon>
        <taxon>Agaricineae</taxon>
        <taxon>Psathyrellaceae</taxon>
        <taxon>Ephemerocybe</taxon>
    </lineage>
</organism>
<evidence type="ECO:0000313" key="8">
    <source>
        <dbReference type="EMBL" id="KAF5336905.1"/>
    </source>
</evidence>
<dbReference type="OrthoDB" id="445712at2759"/>
<dbReference type="Pfam" id="PF12627">
    <property type="entry name" value="PolyA_pol_RNAbd"/>
    <property type="match status" value="1"/>
</dbReference>
<evidence type="ECO:0008006" key="10">
    <source>
        <dbReference type="Google" id="ProtNLM"/>
    </source>
</evidence>
<sequence length="576" mass="64281">MLRNRALFLGRRYLSSSLAMKSNISLRRSAIQRVPIPTSMEIRLTEQESQICDLLNGCTQYLEDDKQTTTTCRIAGGWVRDKLLGQDSNDIDIALADMMGQTFAKHLSEYAQDKGIEVGKITEIPQNPEQSKHLETATLTLCGLSIDLVNLRSEEYAENSRIPTGVAFGTPLEDAKRRDITINALFYNVHNKQVEDFTEQGLDDLRDGVIRTPLPPLETFKDDPLRVLRCIRFASRLGYTLVSELTDAAQDPAIQDALVSKISRERVGVEVDKMMQGRDPLRSIELFHELNLFDAIFFSAIPENVSATFSTKKFDPDRGLASSVVLNSITEGIHAEIPTPHPIYLKHLQVDQSARPRLFLASALTPYYGASFKDKKGKEHPGVEAVVRESLKLGVQNHYLDGIPALFMSVEPVRQLLGEYLTFPAEKVRSSIGLALRNKVIHSPNAGIHWSESVLFSMITELGALYNVSGDSFQLEKASAVLAKYNRLAEQIADLDLYDVGEAVPLLNGKEIMKAMNKTRGGPWLSVVQLHIMQWQLDNPTASAEDCRVWLEEEKVAGRLPQATSPEPPSKKVRVK</sequence>
<dbReference type="Gene3D" id="3.30.460.10">
    <property type="entry name" value="Beta Polymerase, domain 2"/>
    <property type="match status" value="1"/>
</dbReference>
<dbReference type="InterPro" id="IPR002646">
    <property type="entry name" value="PolA_pol_head_dom"/>
</dbReference>
<dbReference type="SUPFAM" id="SSF81301">
    <property type="entry name" value="Nucleotidyltransferase"/>
    <property type="match status" value="1"/>
</dbReference>
<keyword evidence="9" id="KW-1185">Reference proteome</keyword>
<dbReference type="Proteomes" id="UP000541558">
    <property type="component" value="Unassembled WGS sequence"/>
</dbReference>
<evidence type="ECO:0000256" key="3">
    <source>
        <dbReference type="ARBA" id="ARBA00022741"/>
    </source>
</evidence>
<dbReference type="Gene3D" id="1.10.3090.10">
    <property type="entry name" value="cca-adding enzyme, domain 2"/>
    <property type="match status" value="1"/>
</dbReference>
<comment type="similarity">
    <text evidence="1 5">Belongs to the tRNA nucleotidyltransferase/poly(A) polymerase family.</text>
</comment>
<evidence type="ECO:0000259" key="7">
    <source>
        <dbReference type="Pfam" id="PF12627"/>
    </source>
</evidence>
<dbReference type="SUPFAM" id="SSF81891">
    <property type="entry name" value="Poly A polymerase C-terminal region-like"/>
    <property type="match status" value="1"/>
</dbReference>
<comment type="caution">
    <text evidence="8">The sequence shown here is derived from an EMBL/GenBank/DDBJ whole genome shotgun (WGS) entry which is preliminary data.</text>
</comment>
<evidence type="ECO:0000256" key="2">
    <source>
        <dbReference type="ARBA" id="ARBA00022679"/>
    </source>
</evidence>
<evidence type="ECO:0000313" key="9">
    <source>
        <dbReference type="Proteomes" id="UP000541558"/>
    </source>
</evidence>
<dbReference type="AlphaFoldDB" id="A0A8H5C870"/>
<keyword evidence="2 5" id="KW-0808">Transferase</keyword>
<protein>
    <recommendedName>
        <fullName evidence="10">Poly A polymerase head domain-containing protein</fullName>
    </recommendedName>
</protein>
<evidence type="ECO:0000256" key="1">
    <source>
        <dbReference type="ARBA" id="ARBA00007265"/>
    </source>
</evidence>
<dbReference type="GO" id="GO:0000166">
    <property type="term" value="F:nucleotide binding"/>
    <property type="evidence" value="ECO:0007669"/>
    <property type="project" value="UniProtKB-KW"/>
</dbReference>
<dbReference type="GO" id="GO:0052927">
    <property type="term" value="F:CC tRNA cytidylyltransferase activity"/>
    <property type="evidence" value="ECO:0007669"/>
    <property type="project" value="TreeGrafter"/>
</dbReference>
<keyword evidence="4 5" id="KW-0694">RNA-binding</keyword>
<dbReference type="InterPro" id="IPR032828">
    <property type="entry name" value="PolyA_RNA-bd"/>
</dbReference>
<dbReference type="GO" id="GO:0052929">
    <property type="term" value="F:ATP:3'-cytidine-cytidine-tRNA adenylyltransferase activity"/>
    <property type="evidence" value="ECO:0007669"/>
    <property type="project" value="TreeGrafter"/>
</dbReference>
<dbReference type="GO" id="GO:0001680">
    <property type="term" value="P:tRNA 3'-terminal CCA addition"/>
    <property type="evidence" value="ECO:0007669"/>
    <property type="project" value="TreeGrafter"/>
</dbReference>
<gene>
    <name evidence="8" type="ORF">D9611_003441</name>
</gene>
<evidence type="ECO:0000256" key="4">
    <source>
        <dbReference type="ARBA" id="ARBA00022884"/>
    </source>
</evidence>
<dbReference type="Pfam" id="PF01743">
    <property type="entry name" value="PolyA_pol"/>
    <property type="match status" value="1"/>
</dbReference>
<feature type="domain" description="tRNA nucleotidyltransferase/poly(A) polymerase RNA and SrmB- binding" evidence="7">
    <location>
        <begin position="258"/>
        <end position="297"/>
    </location>
</feature>
<evidence type="ECO:0000256" key="5">
    <source>
        <dbReference type="RuleBase" id="RU003953"/>
    </source>
</evidence>
<evidence type="ECO:0000259" key="6">
    <source>
        <dbReference type="Pfam" id="PF01743"/>
    </source>
</evidence>
<dbReference type="CDD" id="cd05398">
    <property type="entry name" value="NT_ClassII-CCAase"/>
    <property type="match status" value="1"/>
</dbReference>
<proteinExistence type="inferred from homology"/>
<accession>A0A8H5C870</accession>
<name>A0A8H5C870_9AGAR</name>
<dbReference type="PANTHER" id="PTHR13734:SF5">
    <property type="entry name" value="CCA TRNA NUCLEOTIDYLTRANSFERASE, MITOCHONDRIAL"/>
    <property type="match status" value="1"/>
</dbReference>
<dbReference type="GO" id="GO:0003723">
    <property type="term" value="F:RNA binding"/>
    <property type="evidence" value="ECO:0007669"/>
    <property type="project" value="UniProtKB-KW"/>
</dbReference>
<feature type="domain" description="Poly A polymerase head" evidence="6">
    <location>
        <begin position="72"/>
        <end position="211"/>
    </location>
</feature>
<dbReference type="GO" id="GO:0005739">
    <property type="term" value="C:mitochondrion"/>
    <property type="evidence" value="ECO:0007669"/>
    <property type="project" value="UniProtKB-ARBA"/>
</dbReference>
<dbReference type="FunFam" id="3.30.460.10:FF:000019">
    <property type="entry name" value="tRNA nucleotidyltransferase cca2"/>
    <property type="match status" value="1"/>
</dbReference>
<dbReference type="EMBL" id="JAACJK010000057">
    <property type="protein sequence ID" value="KAF5336905.1"/>
    <property type="molecule type" value="Genomic_DNA"/>
</dbReference>
<dbReference type="PANTHER" id="PTHR13734">
    <property type="entry name" value="TRNA-NUCLEOTIDYLTRANSFERASE"/>
    <property type="match status" value="1"/>
</dbReference>
<dbReference type="InterPro" id="IPR043519">
    <property type="entry name" value="NT_sf"/>
</dbReference>
<keyword evidence="3" id="KW-0547">Nucleotide-binding</keyword>